<gene>
    <name evidence="1" type="ORF">ACERK3_02845</name>
</gene>
<dbReference type="Gene3D" id="3.20.20.80">
    <property type="entry name" value="Glycosidases"/>
    <property type="match status" value="1"/>
</dbReference>
<reference evidence="1 2" key="1">
    <citation type="submission" date="2024-08" db="EMBL/GenBank/DDBJ databases">
        <title>Whole-genome sequencing of halo(alkali)philic microorganisms from hypersaline lakes.</title>
        <authorList>
            <person name="Sorokin D.Y."/>
            <person name="Merkel A.Y."/>
            <person name="Messina E."/>
            <person name="Yakimov M."/>
        </authorList>
    </citation>
    <scope>NUCLEOTIDE SEQUENCE [LARGE SCALE GENOMIC DNA]</scope>
    <source>
        <strain evidence="1 2">AB-hyl4</strain>
    </source>
</reference>
<dbReference type="PANTHER" id="PTHR12631:SF10">
    <property type="entry name" value="BETA-XYLOSIDASE-LIKE PROTEIN-RELATED"/>
    <property type="match status" value="1"/>
</dbReference>
<dbReference type="RefSeq" id="WP_425344152.1">
    <property type="nucleotide sequence ID" value="NZ_JBGUBD010000002.1"/>
</dbReference>
<dbReference type="EMBL" id="JBGUBD010000002">
    <property type="protein sequence ID" value="MFA9477226.1"/>
    <property type="molecule type" value="Genomic_DNA"/>
</dbReference>
<evidence type="ECO:0000313" key="2">
    <source>
        <dbReference type="Proteomes" id="UP001575105"/>
    </source>
</evidence>
<organism evidence="1 2">
    <name type="scientific">Natronomicrosphaera hydrolytica</name>
    <dbReference type="NCBI Taxonomy" id="3242702"/>
    <lineage>
        <taxon>Bacteria</taxon>
        <taxon>Pseudomonadati</taxon>
        <taxon>Planctomycetota</taxon>
        <taxon>Phycisphaerae</taxon>
        <taxon>Phycisphaerales</taxon>
        <taxon>Phycisphaeraceae</taxon>
        <taxon>Natronomicrosphaera</taxon>
    </lineage>
</organism>
<evidence type="ECO:0008006" key="3">
    <source>
        <dbReference type="Google" id="ProtNLM"/>
    </source>
</evidence>
<sequence>MSMQDKLGVCQWFHYQDREAVHRTVATMRALGLTHLRTGVSWADFHRPEGEAWYDWQMNTLAEAGLKVLLSVWHTPPSIAEGGTCASPPRRLADYGDFIGQLIDTWPDGFEAVELWNEPNNLLKWDFERFDPNWEKFGEMVAGGAKAAKQRGRKTVLGGMMPVDASWLQLLDSHAALDDVDVIAIHGFPDMWWPDHPNWDWFTHWQGWAHKIEQIASVANGRPVWISETGLATWDVRRERPSRFDLQVRRLTLAAQAPAERVYWYCLFDLDPQRHAIEGFHVDENEYHLGLLTHAGEAKPAYERMRELLADEVEPVDVPESDVSSVRQPSQ</sequence>
<dbReference type="Proteomes" id="UP001575105">
    <property type="component" value="Unassembled WGS sequence"/>
</dbReference>
<name>A0ABV4U0U9_9BACT</name>
<proteinExistence type="predicted"/>
<keyword evidence="2" id="KW-1185">Reference proteome</keyword>
<dbReference type="SUPFAM" id="SSF51445">
    <property type="entry name" value="(Trans)glycosidases"/>
    <property type="match status" value="1"/>
</dbReference>
<evidence type="ECO:0000313" key="1">
    <source>
        <dbReference type="EMBL" id="MFA9477226.1"/>
    </source>
</evidence>
<dbReference type="PANTHER" id="PTHR12631">
    <property type="entry name" value="ALPHA-L-IDURONIDASE"/>
    <property type="match status" value="1"/>
</dbReference>
<dbReference type="InterPro" id="IPR017853">
    <property type="entry name" value="GH"/>
</dbReference>
<dbReference type="InterPro" id="IPR051923">
    <property type="entry name" value="Glycosyl_Hydrolase_39"/>
</dbReference>
<protein>
    <recommendedName>
        <fullName evidence="3">Beta-xylosidase</fullName>
    </recommendedName>
</protein>
<comment type="caution">
    <text evidence="1">The sequence shown here is derived from an EMBL/GenBank/DDBJ whole genome shotgun (WGS) entry which is preliminary data.</text>
</comment>
<accession>A0ABV4U0U9</accession>